<organism evidence="1 2">
    <name type="scientific">Blepharisma stoltei</name>
    <dbReference type="NCBI Taxonomy" id="1481888"/>
    <lineage>
        <taxon>Eukaryota</taxon>
        <taxon>Sar</taxon>
        <taxon>Alveolata</taxon>
        <taxon>Ciliophora</taxon>
        <taxon>Postciliodesmatophora</taxon>
        <taxon>Heterotrichea</taxon>
        <taxon>Heterotrichida</taxon>
        <taxon>Blepharismidae</taxon>
        <taxon>Blepharisma</taxon>
    </lineage>
</organism>
<dbReference type="Pfam" id="PF01344">
    <property type="entry name" value="Kelch_1"/>
    <property type="match status" value="1"/>
</dbReference>
<protein>
    <submittedName>
        <fullName evidence="1">Uncharacterized protein</fullName>
    </submittedName>
</protein>
<accession>A0AAU9I9M1</accession>
<name>A0AAU9I9M1_9CILI</name>
<evidence type="ECO:0000313" key="1">
    <source>
        <dbReference type="EMBL" id="CAG9310027.1"/>
    </source>
</evidence>
<dbReference type="EMBL" id="CAJZBQ010000001">
    <property type="protein sequence ID" value="CAG9310027.1"/>
    <property type="molecule type" value="Genomic_DNA"/>
</dbReference>
<gene>
    <name evidence="1" type="ORF">BSTOLATCC_MIC240</name>
</gene>
<evidence type="ECO:0000313" key="2">
    <source>
        <dbReference type="Proteomes" id="UP001162131"/>
    </source>
</evidence>
<sequence length="301" mass="35248">MTSSFSSNFYYVENNMKILEEKAAVEGSENIEEFDETNIYLMSSMDELISTLTIFDTNTWREDKKEIKINNLGKESCVVKLPNFKIFCASSGSNYKYGLACVIDTKNWTYTLLPSKEWYRETVGAYYKNQIYVFGGIKDEGSSHSCVPLAYKFDLLQKQWRAVSSLPIGSDKCSCITFNKKILIVGNQHRHIYSYDVDSDSYSIITNSDMNIGINNFKLLVSAKKRVYLMQEWGMMYESEILNEHSWENILECWDFYNWWNMYYVVNENMIYIGSNQIFLNNYFQFNLDTKKLKKIELANA</sequence>
<dbReference type="AlphaFoldDB" id="A0AAU9I9M1"/>
<dbReference type="InterPro" id="IPR011043">
    <property type="entry name" value="Gal_Oxase/kelch_b-propeller"/>
</dbReference>
<proteinExistence type="predicted"/>
<dbReference type="InterPro" id="IPR006652">
    <property type="entry name" value="Kelch_1"/>
</dbReference>
<dbReference type="Gene3D" id="2.120.10.80">
    <property type="entry name" value="Kelch-type beta propeller"/>
    <property type="match status" value="1"/>
</dbReference>
<reference evidence="1" key="1">
    <citation type="submission" date="2021-09" db="EMBL/GenBank/DDBJ databases">
        <authorList>
            <consortium name="AG Swart"/>
            <person name="Singh M."/>
            <person name="Singh A."/>
            <person name="Seah K."/>
            <person name="Emmerich C."/>
        </authorList>
    </citation>
    <scope>NUCLEOTIDE SEQUENCE</scope>
    <source>
        <strain evidence="1">ATCC30299</strain>
    </source>
</reference>
<keyword evidence="2" id="KW-1185">Reference proteome</keyword>
<dbReference type="Proteomes" id="UP001162131">
    <property type="component" value="Unassembled WGS sequence"/>
</dbReference>
<dbReference type="InterPro" id="IPR015915">
    <property type="entry name" value="Kelch-typ_b-propeller"/>
</dbReference>
<comment type="caution">
    <text evidence="1">The sequence shown here is derived from an EMBL/GenBank/DDBJ whole genome shotgun (WGS) entry which is preliminary data.</text>
</comment>
<dbReference type="SUPFAM" id="SSF50965">
    <property type="entry name" value="Galactose oxidase, central domain"/>
    <property type="match status" value="1"/>
</dbReference>